<dbReference type="GeneID" id="54580331"/>
<feature type="compositionally biased region" description="Polar residues" evidence="1">
    <location>
        <begin position="300"/>
        <end position="313"/>
    </location>
</feature>
<evidence type="ECO:0000256" key="2">
    <source>
        <dbReference type="SAM" id="SignalP"/>
    </source>
</evidence>
<feature type="chain" id="PRO_5025436726" description="Lysine-specific metallo-endopeptidase domain-containing protein" evidence="2">
    <location>
        <begin position="29"/>
        <end position="313"/>
    </location>
</feature>
<evidence type="ECO:0008006" key="5">
    <source>
        <dbReference type="Google" id="ProtNLM"/>
    </source>
</evidence>
<evidence type="ECO:0000313" key="3">
    <source>
        <dbReference type="EMBL" id="KAF2245797.1"/>
    </source>
</evidence>
<feature type="region of interest" description="Disordered" evidence="1">
    <location>
        <begin position="282"/>
        <end position="313"/>
    </location>
</feature>
<feature type="signal peptide" evidence="2">
    <location>
        <begin position="1"/>
        <end position="28"/>
    </location>
</feature>
<evidence type="ECO:0000313" key="4">
    <source>
        <dbReference type="Proteomes" id="UP000800094"/>
    </source>
</evidence>
<evidence type="ECO:0000256" key="1">
    <source>
        <dbReference type="SAM" id="MobiDB-lite"/>
    </source>
</evidence>
<dbReference type="RefSeq" id="XP_033680801.1">
    <property type="nucleotide sequence ID" value="XM_033827001.1"/>
</dbReference>
<gene>
    <name evidence="3" type="ORF">BU26DRAFT_507489</name>
</gene>
<dbReference type="EMBL" id="ML987199">
    <property type="protein sequence ID" value="KAF2245797.1"/>
    <property type="molecule type" value="Genomic_DNA"/>
</dbReference>
<dbReference type="Proteomes" id="UP000800094">
    <property type="component" value="Unassembled WGS sequence"/>
</dbReference>
<dbReference type="AlphaFoldDB" id="A0A6A6I646"/>
<dbReference type="InterPro" id="IPR024079">
    <property type="entry name" value="MetalloPept_cat_dom_sf"/>
</dbReference>
<reference evidence="3" key="1">
    <citation type="journal article" date="2020" name="Stud. Mycol.">
        <title>101 Dothideomycetes genomes: a test case for predicting lifestyles and emergence of pathogens.</title>
        <authorList>
            <person name="Haridas S."/>
            <person name="Albert R."/>
            <person name="Binder M."/>
            <person name="Bloem J."/>
            <person name="Labutti K."/>
            <person name="Salamov A."/>
            <person name="Andreopoulos B."/>
            <person name="Baker S."/>
            <person name="Barry K."/>
            <person name="Bills G."/>
            <person name="Bluhm B."/>
            <person name="Cannon C."/>
            <person name="Castanera R."/>
            <person name="Culley D."/>
            <person name="Daum C."/>
            <person name="Ezra D."/>
            <person name="Gonzalez J."/>
            <person name="Henrissat B."/>
            <person name="Kuo A."/>
            <person name="Liang C."/>
            <person name="Lipzen A."/>
            <person name="Lutzoni F."/>
            <person name="Magnuson J."/>
            <person name="Mondo S."/>
            <person name="Nolan M."/>
            <person name="Ohm R."/>
            <person name="Pangilinan J."/>
            <person name="Park H.-J."/>
            <person name="Ramirez L."/>
            <person name="Alfaro M."/>
            <person name="Sun H."/>
            <person name="Tritt A."/>
            <person name="Yoshinaga Y."/>
            <person name="Zwiers L.-H."/>
            <person name="Turgeon B."/>
            <person name="Goodwin S."/>
            <person name="Spatafora J."/>
            <person name="Crous P."/>
            <person name="Grigoriev I."/>
        </authorList>
    </citation>
    <scope>NUCLEOTIDE SEQUENCE</scope>
    <source>
        <strain evidence="3">CBS 122368</strain>
    </source>
</reference>
<accession>A0A6A6I646</accession>
<proteinExistence type="predicted"/>
<keyword evidence="4" id="KW-1185">Reference proteome</keyword>
<dbReference type="OrthoDB" id="3939512at2759"/>
<protein>
    <recommendedName>
        <fullName evidence="5">Lysine-specific metallo-endopeptidase domain-containing protein</fullName>
    </recommendedName>
</protein>
<dbReference type="GO" id="GO:0008237">
    <property type="term" value="F:metallopeptidase activity"/>
    <property type="evidence" value="ECO:0007669"/>
    <property type="project" value="InterPro"/>
</dbReference>
<keyword evidence="2" id="KW-0732">Signal</keyword>
<organism evidence="3 4">
    <name type="scientific">Trematosphaeria pertusa</name>
    <dbReference type="NCBI Taxonomy" id="390896"/>
    <lineage>
        <taxon>Eukaryota</taxon>
        <taxon>Fungi</taxon>
        <taxon>Dikarya</taxon>
        <taxon>Ascomycota</taxon>
        <taxon>Pezizomycotina</taxon>
        <taxon>Dothideomycetes</taxon>
        <taxon>Pleosporomycetidae</taxon>
        <taxon>Pleosporales</taxon>
        <taxon>Massarineae</taxon>
        <taxon>Trematosphaeriaceae</taxon>
        <taxon>Trematosphaeria</taxon>
    </lineage>
</organism>
<sequence>MKSLSNYVAFPFTLSSLFLFPSLPFTRAYMIDWRSCTQHGVDSIKDAVDEALNIAQYAVYRASENNPQLGDVAKQALGPHWKQNLVDRMNDVPRAIGQYTGDYDDLVPNDNTVAIHCGEGHLTRISNTREGFDQIVDKRFPEIGWEVPSGSNPCTPVTTAYRYDTDDLTGPHSVIVLCDGAAPATLSATRVIGDNWNGKWRGEDYDTFGGYTSSTLVHEFMHAIRKGISHTLPSGRAETYAFDEIKALSDEDKIKNAQGYSLLATGMWLRYNTMGADGAMGRRFSRNNRPARSAVEDADSQGTPVVGSTYSRD</sequence>
<dbReference type="Gene3D" id="3.40.390.10">
    <property type="entry name" value="Collagenase (Catalytic Domain)"/>
    <property type="match status" value="1"/>
</dbReference>
<name>A0A6A6I646_9PLEO</name>